<evidence type="ECO:0000313" key="2">
    <source>
        <dbReference type="Proteomes" id="UP000499080"/>
    </source>
</evidence>
<comment type="caution">
    <text evidence="1">The sequence shown here is derived from an EMBL/GenBank/DDBJ whole genome shotgun (WGS) entry which is preliminary data.</text>
</comment>
<gene>
    <name evidence="1" type="ORF">AVEN_228292_1</name>
</gene>
<name>A0A4Y2IIM7_ARAVE</name>
<keyword evidence="2" id="KW-1185">Reference proteome</keyword>
<accession>A0A4Y2IIM7</accession>
<organism evidence="1 2">
    <name type="scientific">Araneus ventricosus</name>
    <name type="common">Orbweaver spider</name>
    <name type="synonym">Epeira ventricosa</name>
    <dbReference type="NCBI Taxonomy" id="182803"/>
    <lineage>
        <taxon>Eukaryota</taxon>
        <taxon>Metazoa</taxon>
        <taxon>Ecdysozoa</taxon>
        <taxon>Arthropoda</taxon>
        <taxon>Chelicerata</taxon>
        <taxon>Arachnida</taxon>
        <taxon>Araneae</taxon>
        <taxon>Araneomorphae</taxon>
        <taxon>Entelegynae</taxon>
        <taxon>Araneoidea</taxon>
        <taxon>Araneidae</taxon>
        <taxon>Araneus</taxon>
    </lineage>
</organism>
<protein>
    <submittedName>
        <fullName evidence="1">Uncharacterized protein</fullName>
    </submittedName>
</protein>
<reference evidence="1 2" key="1">
    <citation type="journal article" date="2019" name="Sci. Rep.">
        <title>Orb-weaving spider Araneus ventricosus genome elucidates the spidroin gene catalogue.</title>
        <authorList>
            <person name="Kono N."/>
            <person name="Nakamura H."/>
            <person name="Ohtoshi R."/>
            <person name="Moran D.A.P."/>
            <person name="Shinohara A."/>
            <person name="Yoshida Y."/>
            <person name="Fujiwara M."/>
            <person name="Mori M."/>
            <person name="Tomita M."/>
            <person name="Arakawa K."/>
        </authorList>
    </citation>
    <scope>NUCLEOTIDE SEQUENCE [LARGE SCALE GENOMIC DNA]</scope>
</reference>
<proteinExistence type="predicted"/>
<dbReference type="Proteomes" id="UP000499080">
    <property type="component" value="Unassembled WGS sequence"/>
</dbReference>
<dbReference type="EMBL" id="BGPR01002649">
    <property type="protein sequence ID" value="GBM76826.1"/>
    <property type="molecule type" value="Genomic_DNA"/>
</dbReference>
<sequence>MVCRISVVLVLPDDCDDENVCLESLKFGIVISFMSDLYMACDLLGPYLSRQYSHKTGKGIIIMGQAKKKKLLTRCVSKQSARLYTRTLRLNSMKLYVQFGRLDKPAATAKAGT</sequence>
<evidence type="ECO:0000313" key="1">
    <source>
        <dbReference type="EMBL" id="GBM76826.1"/>
    </source>
</evidence>
<dbReference type="AlphaFoldDB" id="A0A4Y2IIM7"/>